<dbReference type="Proteomes" id="UP000252355">
    <property type="component" value="Unassembled WGS sequence"/>
</dbReference>
<organism evidence="1 2">
    <name type="scientific">Candidatus Ozemobacter sibiricus</name>
    <dbReference type="NCBI Taxonomy" id="2268124"/>
    <lineage>
        <taxon>Bacteria</taxon>
        <taxon>Candidatus Ozemobacteria</taxon>
        <taxon>Candidatus Ozemobacterales</taxon>
        <taxon>Candidatus Ozemobacteraceae</taxon>
        <taxon>Candidatus Ozemobacter</taxon>
    </lineage>
</organism>
<evidence type="ECO:0000313" key="2">
    <source>
        <dbReference type="Proteomes" id="UP000252355"/>
    </source>
</evidence>
<dbReference type="EMBL" id="QOQW01000044">
    <property type="protein sequence ID" value="RCK74611.1"/>
    <property type="molecule type" value="Genomic_DNA"/>
</dbReference>
<evidence type="ECO:0000313" key="1">
    <source>
        <dbReference type="EMBL" id="RCK74611.1"/>
    </source>
</evidence>
<gene>
    <name evidence="1" type="ORF">OZSIB_0582</name>
</gene>
<accession>A0A367ZBC7</accession>
<dbReference type="AlphaFoldDB" id="A0A367ZBC7"/>
<evidence type="ECO:0008006" key="3">
    <source>
        <dbReference type="Google" id="ProtNLM"/>
    </source>
</evidence>
<reference evidence="1 2" key="1">
    <citation type="submission" date="2018-05" db="EMBL/GenBank/DDBJ databases">
        <title>A metagenomic window into the 2 km-deep terrestrial subsurface aquifer revealed taxonomically and functionally diverse microbial community comprising novel uncultured bacterial lineages.</title>
        <authorList>
            <person name="Kadnikov V.V."/>
            <person name="Mardanov A.V."/>
            <person name="Beletsky A.V."/>
            <person name="Banks D."/>
            <person name="Pimenov N.V."/>
            <person name="Frank Y.A."/>
            <person name="Karnachuk O.V."/>
            <person name="Ravin N.V."/>
        </authorList>
    </citation>
    <scope>NUCLEOTIDE SEQUENCE [LARGE SCALE GENOMIC DNA]</scope>
    <source>
        <strain evidence="1">BY5</strain>
    </source>
</reference>
<protein>
    <recommendedName>
        <fullName evidence="3">DUF3352 domain-containing protein</fullName>
    </recommendedName>
</protein>
<proteinExistence type="predicted"/>
<name>A0A367ZBC7_9BACT</name>
<sequence>MVQAAGEESALFVLSVTRVGEFLVKPDQEKLEFFRRAGRALATQAGLFEGDQLQMAGFQGPSFNLNNLFQDRKFARDWTAPQKAAVEALFRQAGSTLEALNKGLPAVQQGLVFRGVFDPKGLVEPLTAVVNKGEVPEGMPASQMHKIRTRMLPVLQVADLIAFVGVLTREGLQIRAEMKGGPMYRQGIEEAGGLPEPLALGKYLPNDALMTFSQVHMGQSPAQLMQNLREFPQTRTVESFLASAGLDLEKDILSNPGKETHIIINLSPRGEGGLPDVHGYARVKDPAKLLAIAPNLKQLAMSLGIFVTPVTEDPPSIRLSYFMAPQFGVQVAMRGDMLLFASGREPMVEMIRRMDAVDAGREPPFLMPPGVHRYWRIALGLLNEQLQRFLQGPLLSGKGIPPIPNLDVAGELGVLELVTQIFPDRVSIAVGLPVAAKP</sequence>
<comment type="caution">
    <text evidence="1">The sequence shown here is derived from an EMBL/GenBank/DDBJ whole genome shotgun (WGS) entry which is preliminary data.</text>
</comment>